<feature type="active site" description="Nucleophile" evidence="6">
    <location>
        <position position="362"/>
    </location>
</feature>
<keyword evidence="4 6" id="KW-0949">S-adenosyl-L-methionine</keyword>
<evidence type="ECO:0000256" key="5">
    <source>
        <dbReference type="ARBA" id="ARBA00023014"/>
    </source>
</evidence>
<protein>
    <submittedName>
        <fullName evidence="8">Class I SAM-dependent RNA methyltransferase</fullName>
    </submittedName>
</protein>
<feature type="active site" evidence="7">
    <location>
        <position position="362"/>
    </location>
</feature>
<evidence type="ECO:0000313" key="8">
    <source>
        <dbReference type="EMBL" id="RDD68303.1"/>
    </source>
</evidence>
<dbReference type="PANTHER" id="PTHR11061">
    <property type="entry name" value="RNA M5U METHYLTRANSFERASE"/>
    <property type="match status" value="1"/>
</dbReference>
<feature type="binding site" evidence="6">
    <location>
        <position position="268"/>
    </location>
    <ligand>
        <name>S-adenosyl-L-methionine</name>
        <dbReference type="ChEBI" id="CHEBI:59789"/>
    </ligand>
</feature>
<keyword evidence="9" id="KW-1185">Reference proteome</keyword>
<dbReference type="Gene3D" id="2.40.50.1070">
    <property type="match status" value="1"/>
</dbReference>
<gene>
    <name evidence="8" type="ORF">DU478_02195</name>
</gene>
<dbReference type="GO" id="GO:0051536">
    <property type="term" value="F:iron-sulfur cluster binding"/>
    <property type="evidence" value="ECO:0007669"/>
    <property type="project" value="UniProtKB-KW"/>
</dbReference>
<dbReference type="SUPFAM" id="SSF53335">
    <property type="entry name" value="S-adenosyl-L-methionine-dependent methyltransferases"/>
    <property type="match status" value="1"/>
</dbReference>
<dbReference type="RefSeq" id="WP_114509283.1">
    <property type="nucleotide sequence ID" value="NZ_QPMK01000001.1"/>
</dbReference>
<evidence type="ECO:0000256" key="1">
    <source>
        <dbReference type="ARBA" id="ARBA00022485"/>
    </source>
</evidence>
<organism evidence="8 9">
    <name type="scientific">Thalassococcus profundi</name>
    <dbReference type="NCBI Taxonomy" id="2282382"/>
    <lineage>
        <taxon>Bacteria</taxon>
        <taxon>Pseudomonadati</taxon>
        <taxon>Pseudomonadota</taxon>
        <taxon>Alphaproteobacteria</taxon>
        <taxon>Rhodobacterales</taxon>
        <taxon>Roseobacteraceae</taxon>
        <taxon>Thalassococcus</taxon>
    </lineage>
</organism>
<keyword evidence="1" id="KW-0479">Metal-binding</keyword>
<accession>A0A369TST1</accession>
<name>A0A369TST1_9RHOB</name>
<comment type="similarity">
    <text evidence="6">Belongs to the class I-like SAM-binding methyltransferase superfamily. RNA M5U methyltransferase family.</text>
</comment>
<dbReference type="PROSITE" id="PS51687">
    <property type="entry name" value="SAM_MT_RNA_M5U"/>
    <property type="match status" value="1"/>
</dbReference>
<dbReference type="Gene3D" id="3.40.50.150">
    <property type="entry name" value="Vaccinia Virus protein VP39"/>
    <property type="match status" value="1"/>
</dbReference>
<dbReference type="Pfam" id="PF05958">
    <property type="entry name" value="tRNA_U5-meth_tr"/>
    <property type="match status" value="1"/>
</dbReference>
<reference evidence="8 9" key="1">
    <citation type="submission" date="2018-07" db="EMBL/GenBank/DDBJ databases">
        <title>Thalassococcus profundi sp. nov., a marine bacterium isolated from deep seawater of Okinawa Trough.</title>
        <authorList>
            <person name="Yu M."/>
        </authorList>
    </citation>
    <scope>NUCLEOTIDE SEQUENCE [LARGE SCALE GENOMIC DNA]</scope>
    <source>
        <strain evidence="8 9">WRAS1</strain>
    </source>
</reference>
<evidence type="ECO:0000256" key="6">
    <source>
        <dbReference type="PROSITE-ProRule" id="PRU01024"/>
    </source>
</evidence>
<dbReference type="EMBL" id="QPMK01000001">
    <property type="protein sequence ID" value="RDD68303.1"/>
    <property type="molecule type" value="Genomic_DNA"/>
</dbReference>
<keyword evidence="1" id="KW-0408">Iron</keyword>
<dbReference type="CDD" id="cd02440">
    <property type="entry name" value="AdoMet_MTases"/>
    <property type="match status" value="1"/>
</dbReference>
<evidence type="ECO:0000256" key="3">
    <source>
        <dbReference type="ARBA" id="ARBA00022679"/>
    </source>
</evidence>
<dbReference type="Proteomes" id="UP000253977">
    <property type="component" value="Unassembled WGS sequence"/>
</dbReference>
<dbReference type="PROSITE" id="PS01230">
    <property type="entry name" value="TRMA_1"/>
    <property type="match status" value="1"/>
</dbReference>
<dbReference type="GO" id="GO:0070475">
    <property type="term" value="P:rRNA base methylation"/>
    <property type="evidence" value="ECO:0007669"/>
    <property type="project" value="TreeGrafter"/>
</dbReference>
<sequence length="408" mass="43122">MEHLIIDRLGHQGDGIAAGPVYVPGALPGEEVEGAVTDGVMATPRILTPSSDRVRPPCRHAKSCGGCQLQHASDAFLADWKVEVVRTALAAQGLSAPFRPIAVSPAQSRRRATFSARRTKKGGLAGFHMKASDVIVSVPDCQLVHPQIAAALPLAEELAVLAASRKGELSVLMTRSADGLDLSVTGGKPLDAPLSAALADLARKYDLARIGWDGDFAITRRPPRQIMGRAEVVVPPGAFLQATPEGEAALLDAVREAVGEAGRIVDLFAGCGTFALPLADAARVHAVEGSAPMLTALDHGARNAQGLKPLSTETRDLFRNPLLAEELSRYDAVVIDPPRAGAEAQIAQIAKAQVPRVAHVSCNPVTFARDCAALVSAGYRIDWVQVVDQFRWSTHVEMAAQLRVEGQA</sequence>
<dbReference type="Gene3D" id="2.40.50.140">
    <property type="entry name" value="Nucleic acid-binding proteins"/>
    <property type="match status" value="1"/>
</dbReference>
<keyword evidence="2 6" id="KW-0489">Methyltransferase</keyword>
<feature type="binding site" evidence="6">
    <location>
        <position position="288"/>
    </location>
    <ligand>
        <name>S-adenosyl-L-methionine</name>
        <dbReference type="ChEBI" id="CHEBI:59789"/>
    </ligand>
</feature>
<evidence type="ECO:0000313" key="9">
    <source>
        <dbReference type="Proteomes" id="UP000253977"/>
    </source>
</evidence>
<keyword evidence="1" id="KW-0004">4Fe-4S</keyword>
<evidence type="ECO:0000256" key="2">
    <source>
        <dbReference type="ARBA" id="ARBA00022603"/>
    </source>
</evidence>
<dbReference type="InterPro" id="IPR030390">
    <property type="entry name" value="MeTrfase_TrmA_AS"/>
</dbReference>
<evidence type="ECO:0000256" key="7">
    <source>
        <dbReference type="PROSITE-ProRule" id="PRU10015"/>
    </source>
</evidence>
<evidence type="ECO:0000256" key="4">
    <source>
        <dbReference type="ARBA" id="ARBA00022691"/>
    </source>
</evidence>
<comment type="caution">
    <text evidence="8">The sequence shown here is derived from an EMBL/GenBank/DDBJ whole genome shotgun (WGS) entry which is preliminary data.</text>
</comment>
<dbReference type="InterPro" id="IPR012340">
    <property type="entry name" value="NA-bd_OB-fold"/>
</dbReference>
<dbReference type="PANTHER" id="PTHR11061:SF49">
    <property type="entry name" value="23S RRNA (URACIL(1939)-C(5))-METHYLTRANSFERASE RLMD"/>
    <property type="match status" value="1"/>
</dbReference>
<feature type="binding site" evidence="6">
    <location>
        <position position="336"/>
    </location>
    <ligand>
        <name>S-adenosyl-L-methionine</name>
        <dbReference type="ChEBI" id="CHEBI:59789"/>
    </ligand>
</feature>
<dbReference type="AlphaFoldDB" id="A0A369TST1"/>
<keyword evidence="3 6" id="KW-0808">Transferase</keyword>
<dbReference type="GO" id="GO:0070041">
    <property type="term" value="F:rRNA (uridine-C5-)-methyltransferase activity"/>
    <property type="evidence" value="ECO:0007669"/>
    <property type="project" value="TreeGrafter"/>
</dbReference>
<dbReference type="InterPro" id="IPR029063">
    <property type="entry name" value="SAM-dependent_MTases_sf"/>
</dbReference>
<dbReference type="InterPro" id="IPR010280">
    <property type="entry name" value="U5_MeTrfase_fam"/>
</dbReference>
<dbReference type="OrthoDB" id="9804590at2"/>
<keyword evidence="5" id="KW-0411">Iron-sulfur</keyword>
<proteinExistence type="inferred from homology"/>
<feature type="binding site" evidence="6">
    <location>
        <position position="241"/>
    </location>
    <ligand>
        <name>S-adenosyl-L-methionine</name>
        <dbReference type="ChEBI" id="CHEBI:59789"/>
    </ligand>
</feature>